<gene>
    <name evidence="3" type="ORF">CBER1_08354</name>
</gene>
<reference evidence="4" key="1">
    <citation type="journal article" date="2017" name="bioRxiv">
        <title>Conservation of a gene cluster reveals novel cercosporin biosynthetic mechanisms and extends production to the genus Colletotrichum.</title>
        <authorList>
            <person name="de Jonge R."/>
            <person name="Ebert M.K."/>
            <person name="Huitt-Roehl C.R."/>
            <person name="Pal P."/>
            <person name="Suttle J.C."/>
            <person name="Spanner R.E."/>
            <person name="Neubauer J.D."/>
            <person name="Jurick W.M.II."/>
            <person name="Stott K.A."/>
            <person name="Secor G.A."/>
            <person name="Thomma B.P.H.J."/>
            <person name="Van de Peer Y."/>
            <person name="Townsend C.A."/>
            <person name="Bolton M.D."/>
        </authorList>
    </citation>
    <scope>NUCLEOTIDE SEQUENCE [LARGE SCALE GENOMIC DNA]</scope>
    <source>
        <strain evidence="4">CBS538.71</strain>
    </source>
</reference>
<evidence type="ECO:0000313" key="4">
    <source>
        <dbReference type="Proteomes" id="UP000237631"/>
    </source>
</evidence>
<dbReference type="PANTHER" id="PTHR47784:SF5">
    <property type="entry name" value="STEROL UPTAKE CONTROL PROTEIN 2"/>
    <property type="match status" value="1"/>
</dbReference>
<sequence length="430" mass="48645">MSQTAVHGKRRPHRKSRNGCKECRRRRIKCDETRPRCLACERYDHDCIYKDQSETVTATASPSTPAESPAAALEDDSITLSANDLDLLHHWTRVGSRSIDASPTPHDLWQDLFPRIGFKHHFVLHAILGLSALHLADQEPAARTSRYWHDAVYHHVEALGDFHKTIHRISELSVELCEALFACATINVVIVLCMNFRFGKESDDDVEQRVLGITWIPMVRGVQVLLAPTYDRVRLGHLAPLLNNGNWDDLDPERDACPGDEHLRRLRSVWANDDDKELYDATLYNLRKSYAFTMQRGSTQEAIADWSEHKSSAGPLLWVYSTSETFFSRLHERKDAALLLFAHFGVLLYQLDLQGHWWVRGGGQEIVAVVDNLLSKSPCADWMEWPKDAVSHGHCAGISSVPSHLVRTTGRPEAQINSSLPTAEVLTRKP</sequence>
<dbReference type="SMART" id="SM00066">
    <property type="entry name" value="GAL4"/>
    <property type="match status" value="1"/>
</dbReference>
<dbReference type="PROSITE" id="PS50048">
    <property type="entry name" value="ZN2_CY6_FUNGAL_2"/>
    <property type="match status" value="1"/>
</dbReference>
<keyword evidence="1" id="KW-0539">Nucleus</keyword>
<dbReference type="InterPro" id="IPR001138">
    <property type="entry name" value="Zn2Cys6_DnaBD"/>
</dbReference>
<dbReference type="GO" id="GO:0008270">
    <property type="term" value="F:zinc ion binding"/>
    <property type="evidence" value="ECO:0007669"/>
    <property type="project" value="InterPro"/>
</dbReference>
<dbReference type="AlphaFoldDB" id="A0A2S6CFH1"/>
<dbReference type="STRING" id="357750.A0A2S6CFH1"/>
<dbReference type="Pfam" id="PF00172">
    <property type="entry name" value="Zn_clus"/>
    <property type="match status" value="1"/>
</dbReference>
<dbReference type="PROSITE" id="PS00463">
    <property type="entry name" value="ZN2_CY6_FUNGAL_1"/>
    <property type="match status" value="1"/>
</dbReference>
<dbReference type="Pfam" id="PF11951">
    <property type="entry name" value="Fungal_trans_2"/>
    <property type="match status" value="1"/>
</dbReference>
<name>A0A2S6CFH1_9PEZI</name>
<evidence type="ECO:0000313" key="3">
    <source>
        <dbReference type="EMBL" id="PPJ58468.1"/>
    </source>
</evidence>
<dbReference type="PANTHER" id="PTHR47784">
    <property type="entry name" value="STEROL UPTAKE CONTROL PROTEIN 2"/>
    <property type="match status" value="1"/>
</dbReference>
<dbReference type="Proteomes" id="UP000237631">
    <property type="component" value="Unassembled WGS sequence"/>
</dbReference>
<protein>
    <recommendedName>
        <fullName evidence="2">Zn(2)-C6 fungal-type domain-containing protein</fullName>
    </recommendedName>
</protein>
<dbReference type="EMBL" id="PNEN01000456">
    <property type="protein sequence ID" value="PPJ58468.1"/>
    <property type="molecule type" value="Genomic_DNA"/>
</dbReference>
<proteinExistence type="predicted"/>
<dbReference type="OrthoDB" id="3546279at2759"/>
<dbReference type="InterPro" id="IPR053157">
    <property type="entry name" value="Sterol_Uptake_Regulator"/>
</dbReference>
<accession>A0A2S6CFH1</accession>
<feature type="domain" description="Zn(2)-C6 fungal-type" evidence="2">
    <location>
        <begin position="19"/>
        <end position="49"/>
    </location>
</feature>
<keyword evidence="4" id="KW-1185">Reference proteome</keyword>
<evidence type="ECO:0000256" key="1">
    <source>
        <dbReference type="ARBA" id="ARBA00023242"/>
    </source>
</evidence>
<comment type="caution">
    <text evidence="3">The sequence shown here is derived from an EMBL/GenBank/DDBJ whole genome shotgun (WGS) entry which is preliminary data.</text>
</comment>
<dbReference type="InterPro" id="IPR021858">
    <property type="entry name" value="Fun_TF"/>
</dbReference>
<dbReference type="InterPro" id="IPR036864">
    <property type="entry name" value="Zn2-C6_fun-type_DNA-bd_sf"/>
</dbReference>
<dbReference type="GO" id="GO:0001228">
    <property type="term" value="F:DNA-binding transcription activator activity, RNA polymerase II-specific"/>
    <property type="evidence" value="ECO:0007669"/>
    <property type="project" value="TreeGrafter"/>
</dbReference>
<evidence type="ECO:0000259" key="2">
    <source>
        <dbReference type="PROSITE" id="PS50048"/>
    </source>
</evidence>
<dbReference type="Gene3D" id="4.10.240.10">
    <property type="entry name" value="Zn(2)-C6 fungal-type DNA-binding domain"/>
    <property type="match status" value="1"/>
</dbReference>
<dbReference type="CDD" id="cd00067">
    <property type="entry name" value="GAL4"/>
    <property type="match status" value="1"/>
</dbReference>
<organism evidence="3 4">
    <name type="scientific">Cercospora berteroae</name>
    <dbReference type="NCBI Taxonomy" id="357750"/>
    <lineage>
        <taxon>Eukaryota</taxon>
        <taxon>Fungi</taxon>
        <taxon>Dikarya</taxon>
        <taxon>Ascomycota</taxon>
        <taxon>Pezizomycotina</taxon>
        <taxon>Dothideomycetes</taxon>
        <taxon>Dothideomycetidae</taxon>
        <taxon>Mycosphaerellales</taxon>
        <taxon>Mycosphaerellaceae</taxon>
        <taxon>Cercospora</taxon>
    </lineage>
</organism>
<dbReference type="SUPFAM" id="SSF57701">
    <property type="entry name" value="Zn2/Cys6 DNA-binding domain"/>
    <property type="match status" value="1"/>
</dbReference>